<comment type="caution">
    <text evidence="1">The sequence shown here is derived from an EMBL/GenBank/DDBJ whole genome shotgun (WGS) entry which is preliminary data.</text>
</comment>
<name>A0A1R3IMF3_9ROSI</name>
<keyword evidence="1" id="KW-0418">Kinase</keyword>
<proteinExistence type="predicted"/>
<sequence>MKEVAHELEGLQAAERYRWGKSNWQAEEAGYLLGVRIPCNDYGASSSMGYDSINKQVTFELDGAR</sequence>
<evidence type="ECO:0000313" key="1">
    <source>
        <dbReference type="EMBL" id="OMO83752.1"/>
    </source>
</evidence>
<dbReference type="EMBL" id="AWUE01017947">
    <property type="protein sequence ID" value="OMO83752.1"/>
    <property type="molecule type" value="Genomic_DNA"/>
</dbReference>
<keyword evidence="1" id="KW-0675">Receptor</keyword>
<protein>
    <submittedName>
        <fullName evidence="1">Wall-associated receptor kinase 2-like isoform 3</fullName>
    </submittedName>
</protein>
<keyword evidence="1" id="KW-0808">Transferase</keyword>
<dbReference type="Proteomes" id="UP000187203">
    <property type="component" value="Unassembled WGS sequence"/>
</dbReference>
<dbReference type="AlphaFoldDB" id="A0A1R3IMF3"/>
<gene>
    <name evidence="1" type="ORF">COLO4_22359</name>
</gene>
<reference evidence="2" key="1">
    <citation type="submission" date="2013-09" db="EMBL/GenBank/DDBJ databases">
        <title>Corchorus olitorius genome sequencing.</title>
        <authorList>
            <person name="Alam M."/>
            <person name="Haque M.S."/>
            <person name="Islam M.S."/>
            <person name="Emdad E.M."/>
            <person name="Islam M.M."/>
            <person name="Ahmed B."/>
            <person name="Halim A."/>
            <person name="Hossen Q.M.M."/>
            <person name="Hossain M.Z."/>
            <person name="Ahmed R."/>
            <person name="Khan M.M."/>
            <person name="Islam R."/>
            <person name="Rashid M.M."/>
            <person name="Khan S.A."/>
            <person name="Rahman M.S."/>
            <person name="Alam M."/>
            <person name="Yahiya A.S."/>
            <person name="Khan M.S."/>
            <person name="Azam M.S."/>
            <person name="Haque T."/>
            <person name="Lashkar M.Z.H."/>
            <person name="Akhand A.I."/>
            <person name="Morshed G."/>
            <person name="Roy S."/>
            <person name="Uddin K.S."/>
            <person name="Rabeya T."/>
            <person name="Hossain A.S."/>
            <person name="Chowdhury A."/>
            <person name="Snigdha A.R."/>
            <person name="Mortoza M.S."/>
            <person name="Matin S.A."/>
            <person name="Hoque S.M.E."/>
            <person name="Islam M.K."/>
            <person name="Roy D.K."/>
            <person name="Haider R."/>
            <person name="Moosa M.M."/>
            <person name="Elias S.M."/>
            <person name="Hasan A.M."/>
            <person name="Jahan S."/>
            <person name="Shafiuddin M."/>
            <person name="Mahmood N."/>
            <person name="Shommy N.S."/>
        </authorList>
    </citation>
    <scope>NUCLEOTIDE SEQUENCE [LARGE SCALE GENOMIC DNA]</scope>
    <source>
        <strain evidence="2">cv. O-4</strain>
    </source>
</reference>
<organism evidence="1 2">
    <name type="scientific">Corchorus olitorius</name>
    <dbReference type="NCBI Taxonomy" id="93759"/>
    <lineage>
        <taxon>Eukaryota</taxon>
        <taxon>Viridiplantae</taxon>
        <taxon>Streptophyta</taxon>
        <taxon>Embryophyta</taxon>
        <taxon>Tracheophyta</taxon>
        <taxon>Spermatophyta</taxon>
        <taxon>Magnoliopsida</taxon>
        <taxon>eudicotyledons</taxon>
        <taxon>Gunneridae</taxon>
        <taxon>Pentapetalae</taxon>
        <taxon>rosids</taxon>
        <taxon>malvids</taxon>
        <taxon>Malvales</taxon>
        <taxon>Malvaceae</taxon>
        <taxon>Grewioideae</taxon>
        <taxon>Apeibeae</taxon>
        <taxon>Corchorus</taxon>
    </lineage>
</organism>
<keyword evidence="2" id="KW-1185">Reference proteome</keyword>
<dbReference type="GO" id="GO:0016301">
    <property type="term" value="F:kinase activity"/>
    <property type="evidence" value="ECO:0007669"/>
    <property type="project" value="UniProtKB-KW"/>
</dbReference>
<evidence type="ECO:0000313" key="2">
    <source>
        <dbReference type="Proteomes" id="UP000187203"/>
    </source>
</evidence>
<dbReference type="OrthoDB" id="1000341at2759"/>
<accession>A0A1R3IMF3</accession>
<dbReference type="STRING" id="93759.A0A1R3IMF3"/>